<organism evidence="1 2">
    <name type="scientific">Acetivibrio ethanolgignens</name>
    <dbReference type="NCBI Taxonomy" id="290052"/>
    <lineage>
        <taxon>Bacteria</taxon>
        <taxon>Bacillati</taxon>
        <taxon>Bacillota</taxon>
        <taxon>Clostridia</taxon>
        <taxon>Eubacteriales</taxon>
        <taxon>Oscillospiraceae</taxon>
        <taxon>Acetivibrio</taxon>
    </lineage>
</organism>
<proteinExistence type="predicted"/>
<dbReference type="Pfam" id="PF08843">
    <property type="entry name" value="AbiEii"/>
    <property type="match status" value="1"/>
</dbReference>
<reference evidence="1 2" key="1">
    <citation type="submission" date="2015-11" db="EMBL/GenBank/DDBJ databases">
        <title>Butyribacter intestini gen. nov., sp. nov., a butyric acid-producing bacterium of the family Lachnospiraceae isolated from the human faeces.</title>
        <authorList>
            <person name="Zou Y."/>
            <person name="Xue W."/>
            <person name="Luo G."/>
            <person name="Lv M."/>
        </authorList>
    </citation>
    <scope>NUCLEOTIDE SEQUENCE [LARGE SCALE GENOMIC DNA]</scope>
    <source>
        <strain evidence="1 2">ACET-33324</strain>
    </source>
</reference>
<dbReference type="RefSeq" id="WP_058353759.1">
    <property type="nucleotide sequence ID" value="NZ_CABMMD010000189.1"/>
</dbReference>
<comment type="caution">
    <text evidence="1">The sequence shown here is derived from an EMBL/GenBank/DDBJ whole genome shotgun (WGS) entry which is preliminary data.</text>
</comment>
<evidence type="ECO:0000313" key="1">
    <source>
        <dbReference type="EMBL" id="KSV57997.1"/>
    </source>
</evidence>
<sequence length="305" mass="35849">MYLHKENRELFRDAILLASQKLEVSEDIVEKDYYVTLILKKLSTIEYPVVFKGGTSLSKAFHVIDRFSEDIDITFTEHLGEARRKKLKYNILKPIADELGLVIHNFDSIESDKNLNHYDFYYESVVGDRVINPIPPYVKLETSLMSYAFPTEEKELGNYILDALGTEEEEFITTYDLRTFPMRVQSLNRTLIDKVFAVCDYYLQGKAHRNARHLYDIYKLTEHVEIDDDFLKLVKEVRAHRIAMGSEIAPAAPLDVDILELVRKVCDEDFYKEDYRETTLKLISDSLEYEMLKKHYRELVEKVFE</sequence>
<keyword evidence="2" id="KW-1185">Reference proteome</keyword>
<dbReference type="OrthoDB" id="9780929at2"/>
<dbReference type="InterPro" id="IPR014942">
    <property type="entry name" value="AbiEii"/>
</dbReference>
<evidence type="ECO:0000313" key="2">
    <source>
        <dbReference type="Proteomes" id="UP000054874"/>
    </source>
</evidence>
<dbReference type="AlphaFoldDB" id="A0A0V8QBN0"/>
<dbReference type="EMBL" id="LNAM01000189">
    <property type="protein sequence ID" value="KSV57997.1"/>
    <property type="molecule type" value="Genomic_DNA"/>
</dbReference>
<name>A0A0V8QBN0_9FIRM</name>
<protein>
    <recommendedName>
        <fullName evidence="3">Nucleotidyl transferase AbiEii/AbiGii toxin family protein</fullName>
    </recommendedName>
</protein>
<dbReference type="STRING" id="290052.ASU35_14410"/>
<dbReference type="Gene3D" id="3.10.450.620">
    <property type="entry name" value="JHP933, nucleotidyltransferase-like core domain"/>
    <property type="match status" value="1"/>
</dbReference>
<accession>A0A0V8QBN0</accession>
<gene>
    <name evidence="1" type="ORF">ASU35_14410</name>
</gene>
<dbReference type="Proteomes" id="UP000054874">
    <property type="component" value="Unassembled WGS sequence"/>
</dbReference>
<evidence type="ECO:0008006" key="3">
    <source>
        <dbReference type="Google" id="ProtNLM"/>
    </source>
</evidence>